<keyword evidence="11" id="KW-0106">Calcium</keyword>
<evidence type="ECO:0000256" key="12">
    <source>
        <dbReference type="PIRSR" id="PIRSR601382-3"/>
    </source>
</evidence>
<sequence length="539" mass="59960">MVRVIPHALLALSSVIGTTSAASHARASSQSCNKVQYHFPAGTGKNDPRAEAVKQAYVREWNEYYKYAFPQDDLEPLTHNGTDDLFGWGASVVDGIDTAVVMGLTDIVEKQLKHIAATDFTKSATIVNFFDINIRYIGGLLSAYDLIKSGEFPNPYDQDLVEMLLTQATRLAKAISPVFETATGLPAATMNFTSGEVIQSTTSVHGKSYNSTNTAQAGTLILRAQKAEEYLLKPSPAPAFPGLVGTELDTSTGQFITFDGGWEAGVDSFIEYLIKGYVYDRDDTYMQSMKDFWLVTAESTQEHIALSPYHHPELTFLSQLDEDGNIMWTMDDYACFAGGNLLLGGHYLDRPEITALGIKVADSCHRWYNATLTGLGPSSKDHSLYPCYSTVQHGAHQATGIGWYNASNQPYDPEYNNATYRAQGAKLGYFIEDPSYRSYPEPLESIFYAYRVTGDTRWQQYNWEIFNALDTARSKAVPYAEISDVNKPYGGTLINYVSSFYFAEVLKYLYLTFAEPDVVSLDKYVFNTECHPFTIKTPC</sequence>
<reference evidence="15" key="1">
    <citation type="submission" date="2022-11" db="EMBL/GenBank/DDBJ databases">
        <authorList>
            <person name="Petersen C."/>
        </authorList>
    </citation>
    <scope>NUCLEOTIDE SEQUENCE</scope>
    <source>
        <strain evidence="15">IBT 19713</strain>
    </source>
</reference>
<dbReference type="RefSeq" id="XP_058331730.1">
    <property type="nucleotide sequence ID" value="XM_058472727.1"/>
</dbReference>
<dbReference type="OrthoDB" id="8118055at2759"/>
<evidence type="ECO:0000256" key="9">
    <source>
        <dbReference type="ARBA" id="ARBA00047669"/>
    </source>
</evidence>
<keyword evidence="16" id="KW-1185">Reference proteome</keyword>
<feature type="binding site" evidence="11">
    <location>
        <position position="528"/>
    </location>
    <ligand>
        <name>Ca(2+)</name>
        <dbReference type="ChEBI" id="CHEBI:29108"/>
    </ligand>
</feature>
<comment type="catalytic activity">
    <reaction evidence="9">
        <text>N(4)-(alpha-D-Man-(1-&gt;2)-alpha-D-Man-(1-&gt;2)-alpha-D-Man-(1-&gt;3)-[alpha-D-Man-(1-&gt;3)-[alpha-D-Man-(1-&gt;2)-alpha-D-Man-(1-&gt;6)]-alpha-D-Man-(1-&gt;6)]-beta-D-Man-(1-&gt;4)-beta-D-GlcNAc-(1-&gt;4)-beta-D-GlcNAc)-L-asparaginyl-[protein] (N-glucan mannose isomer 8A1,2,3B1,3) + 3 H2O = N(4)-(alpha-D-Man-(1-&gt;3)-[alpha-D-Man-(1-&gt;3)-[alpha-D-Man-(1-&gt;6)]-alpha-D-Man-(1-&gt;6)]-beta-D-Man-(1-&gt;4)-beta-D-GlcNAc-(1-&gt;4)-beta-D-GlcNAc)-L-asparaginyl-[protein] (N-glucan mannose isomer 5A1,2) + 3 beta-D-mannose</text>
        <dbReference type="Rhea" id="RHEA:56028"/>
        <dbReference type="Rhea" id="RHEA-COMP:14358"/>
        <dbReference type="Rhea" id="RHEA-COMP:14367"/>
        <dbReference type="ChEBI" id="CHEBI:15377"/>
        <dbReference type="ChEBI" id="CHEBI:28563"/>
        <dbReference type="ChEBI" id="CHEBI:59087"/>
        <dbReference type="ChEBI" id="CHEBI:60628"/>
        <dbReference type="EC" id="3.2.1.113"/>
    </reaction>
</comment>
<evidence type="ECO:0000256" key="7">
    <source>
        <dbReference type="ARBA" id="ARBA00023180"/>
    </source>
</evidence>
<evidence type="ECO:0000256" key="10">
    <source>
        <dbReference type="ARBA" id="ARBA00048605"/>
    </source>
</evidence>
<evidence type="ECO:0000256" key="4">
    <source>
        <dbReference type="ARBA" id="ARBA00022729"/>
    </source>
</evidence>
<dbReference type="GO" id="GO:0004571">
    <property type="term" value="F:mannosyl-oligosaccharide 1,2-alpha-mannosidase activity"/>
    <property type="evidence" value="ECO:0007669"/>
    <property type="project" value="UniProtKB-EC"/>
</dbReference>
<keyword evidence="7" id="KW-0325">Glycoprotein</keyword>
<name>A0A9W9P733_9EURO</name>
<evidence type="ECO:0000256" key="14">
    <source>
        <dbReference type="SAM" id="SignalP"/>
    </source>
</evidence>
<keyword evidence="4 14" id="KW-0732">Signal</keyword>
<comment type="cofactor">
    <cofactor evidence="1 11">
        <name>Ca(2+)</name>
        <dbReference type="ChEBI" id="CHEBI:29108"/>
    </cofactor>
</comment>
<protein>
    <recommendedName>
        <fullName evidence="13">alpha-1,2-Mannosidase</fullName>
        <ecNumber evidence="13">3.2.1.-</ecNumber>
    </recommendedName>
</protein>
<feature type="signal peptide" evidence="14">
    <location>
        <begin position="1"/>
        <end position="21"/>
    </location>
</feature>
<reference evidence="15" key="2">
    <citation type="journal article" date="2023" name="IMA Fungus">
        <title>Comparative genomic study of the Penicillium genus elucidates a diverse pangenome and 15 lateral gene transfer events.</title>
        <authorList>
            <person name="Petersen C."/>
            <person name="Sorensen T."/>
            <person name="Nielsen M.R."/>
            <person name="Sondergaard T.E."/>
            <person name="Sorensen J.L."/>
            <person name="Fitzpatrick D.A."/>
            <person name="Frisvad J.C."/>
            <person name="Nielsen K.L."/>
        </authorList>
    </citation>
    <scope>NUCLEOTIDE SEQUENCE</scope>
    <source>
        <strain evidence="15">IBT 19713</strain>
    </source>
</reference>
<evidence type="ECO:0000313" key="15">
    <source>
        <dbReference type="EMBL" id="KAJ5238811.1"/>
    </source>
</evidence>
<proteinExistence type="inferred from homology"/>
<dbReference type="PRINTS" id="PR00747">
    <property type="entry name" value="GLYHDRLASE47"/>
</dbReference>
<dbReference type="InterPro" id="IPR036026">
    <property type="entry name" value="Seven-hairpin_glycosidases"/>
</dbReference>
<dbReference type="GO" id="GO:0036503">
    <property type="term" value="P:ERAD pathway"/>
    <property type="evidence" value="ECO:0007669"/>
    <property type="project" value="UniProtKB-ARBA"/>
</dbReference>
<dbReference type="AlphaFoldDB" id="A0A9W9P733"/>
<keyword evidence="11" id="KW-0479">Metal-binding</keyword>
<dbReference type="Proteomes" id="UP001150941">
    <property type="component" value="Unassembled WGS sequence"/>
</dbReference>
<dbReference type="GO" id="GO:0005509">
    <property type="term" value="F:calcium ion binding"/>
    <property type="evidence" value="ECO:0007669"/>
    <property type="project" value="InterPro"/>
</dbReference>
<dbReference type="InterPro" id="IPR001382">
    <property type="entry name" value="Glyco_hydro_47"/>
</dbReference>
<evidence type="ECO:0000256" key="1">
    <source>
        <dbReference type="ARBA" id="ARBA00001913"/>
    </source>
</evidence>
<dbReference type="PANTHER" id="PTHR11742:SF101">
    <property type="entry name" value="MANNOSYL-OLIGOSACCHARIDE ALPHA-1,2-MANNOSIDASE 1B"/>
    <property type="match status" value="1"/>
</dbReference>
<evidence type="ECO:0000256" key="6">
    <source>
        <dbReference type="ARBA" id="ARBA00023157"/>
    </source>
</evidence>
<evidence type="ECO:0000256" key="8">
    <source>
        <dbReference type="ARBA" id="ARBA00023295"/>
    </source>
</evidence>
<comment type="caution">
    <text evidence="15">The sequence shown here is derived from an EMBL/GenBank/DDBJ whole genome shotgun (WGS) entry which is preliminary data.</text>
</comment>
<feature type="chain" id="PRO_5040985275" description="alpha-1,2-Mannosidase" evidence="14">
    <location>
        <begin position="22"/>
        <end position="539"/>
    </location>
</feature>
<dbReference type="GeneID" id="83200030"/>
<comment type="catalytic activity">
    <reaction evidence="10">
        <text>N(4)-(alpha-D-Man-(1-&gt;2)-alpha-D-Man-(1-&gt;2)-alpha-D-Man-(1-&gt;3)-[alpha-D-Man-(1-&gt;2)-alpha-D-Man-(1-&gt;3)-[alpha-D-Man-(1-&gt;2)-alpha-D-Man-(1-&gt;6)]-alpha-D-Man-(1-&gt;6)]-beta-D-Man-(1-&gt;4)-beta-D-GlcNAc-(1-&gt;4)-beta-D-GlcNAc)-L-asparaginyl-[protein] (N-glucan mannose isomer 9A1,2,3B1,2,3) + 4 H2O = N(4)-(alpha-D-Man-(1-&gt;3)-[alpha-D-Man-(1-&gt;3)-[alpha-D-Man-(1-&gt;6)]-alpha-D-Man-(1-&gt;6)]-beta-D-Man-(1-&gt;4)-beta-D-GlcNAc-(1-&gt;4)-beta-D-GlcNAc)-L-asparaginyl-[protein] (N-glucan mannose isomer 5A1,2) + 4 beta-D-mannose</text>
        <dbReference type="Rhea" id="RHEA:56008"/>
        <dbReference type="Rhea" id="RHEA-COMP:14356"/>
        <dbReference type="Rhea" id="RHEA-COMP:14367"/>
        <dbReference type="ChEBI" id="CHEBI:15377"/>
        <dbReference type="ChEBI" id="CHEBI:28563"/>
        <dbReference type="ChEBI" id="CHEBI:59087"/>
        <dbReference type="ChEBI" id="CHEBI:139493"/>
        <dbReference type="EC" id="3.2.1.113"/>
    </reaction>
</comment>
<dbReference type="InterPro" id="IPR012341">
    <property type="entry name" value="6hp_glycosidase-like_sf"/>
</dbReference>
<comment type="similarity">
    <text evidence="3 13">Belongs to the glycosyl hydrolase 47 family.</text>
</comment>
<accession>A0A9W9P733</accession>
<organism evidence="15 16">
    <name type="scientific">Penicillium chermesinum</name>
    <dbReference type="NCBI Taxonomy" id="63820"/>
    <lineage>
        <taxon>Eukaryota</taxon>
        <taxon>Fungi</taxon>
        <taxon>Dikarya</taxon>
        <taxon>Ascomycota</taxon>
        <taxon>Pezizomycotina</taxon>
        <taxon>Eurotiomycetes</taxon>
        <taxon>Eurotiomycetidae</taxon>
        <taxon>Eurotiales</taxon>
        <taxon>Aspergillaceae</taxon>
        <taxon>Penicillium</taxon>
    </lineage>
</organism>
<evidence type="ECO:0000256" key="3">
    <source>
        <dbReference type="ARBA" id="ARBA00007658"/>
    </source>
</evidence>
<keyword evidence="6 12" id="KW-1015">Disulfide bond</keyword>
<dbReference type="Gene3D" id="1.50.10.10">
    <property type="match status" value="1"/>
</dbReference>
<evidence type="ECO:0000256" key="13">
    <source>
        <dbReference type="RuleBase" id="RU361193"/>
    </source>
</evidence>
<dbReference type="Pfam" id="PF01532">
    <property type="entry name" value="Glyco_hydro_47"/>
    <property type="match status" value="1"/>
</dbReference>
<dbReference type="InterPro" id="IPR050749">
    <property type="entry name" value="Glycosyl_Hydrolase_47"/>
</dbReference>
<dbReference type="EC" id="3.2.1.-" evidence="13"/>
<dbReference type="PANTHER" id="PTHR11742">
    <property type="entry name" value="MANNOSYL-OLIGOSACCHARIDE ALPHA-1,2-MANNOSIDASE-RELATED"/>
    <property type="match status" value="1"/>
</dbReference>
<evidence type="ECO:0000256" key="2">
    <source>
        <dbReference type="ARBA" id="ARBA00004922"/>
    </source>
</evidence>
<dbReference type="SUPFAM" id="SSF48225">
    <property type="entry name" value="Seven-hairpin glycosidases"/>
    <property type="match status" value="1"/>
</dbReference>
<comment type="pathway">
    <text evidence="2">Protein modification; protein glycosylation.</text>
</comment>
<evidence type="ECO:0000256" key="5">
    <source>
        <dbReference type="ARBA" id="ARBA00022801"/>
    </source>
</evidence>
<evidence type="ECO:0000313" key="16">
    <source>
        <dbReference type="Proteomes" id="UP001150941"/>
    </source>
</evidence>
<dbReference type="GO" id="GO:0016020">
    <property type="term" value="C:membrane"/>
    <property type="evidence" value="ECO:0007669"/>
    <property type="project" value="InterPro"/>
</dbReference>
<evidence type="ECO:0000256" key="11">
    <source>
        <dbReference type="PIRSR" id="PIRSR601382-2"/>
    </source>
</evidence>
<feature type="disulfide bond" evidence="12">
    <location>
        <begin position="335"/>
        <end position="364"/>
    </location>
</feature>
<dbReference type="EMBL" id="JAPQKS010000003">
    <property type="protein sequence ID" value="KAJ5238811.1"/>
    <property type="molecule type" value="Genomic_DNA"/>
</dbReference>
<dbReference type="GO" id="GO:0005783">
    <property type="term" value="C:endoplasmic reticulum"/>
    <property type="evidence" value="ECO:0007669"/>
    <property type="project" value="TreeGrafter"/>
</dbReference>
<keyword evidence="5 13" id="KW-0378">Hydrolase</keyword>
<keyword evidence="8 13" id="KW-0326">Glycosidase</keyword>
<gene>
    <name evidence="15" type="ORF">N7468_003430</name>
</gene>
<dbReference type="GO" id="GO:0005975">
    <property type="term" value="P:carbohydrate metabolic process"/>
    <property type="evidence" value="ECO:0007669"/>
    <property type="project" value="InterPro"/>
</dbReference>